<keyword evidence="3" id="KW-0378">Hydrolase</keyword>
<dbReference type="Gene3D" id="1.10.1780.10">
    <property type="entry name" value="Clp, N-terminal domain"/>
    <property type="match status" value="1"/>
</dbReference>
<dbReference type="Proteomes" id="UP001183226">
    <property type="component" value="Unassembled WGS sequence"/>
</dbReference>
<name>A0ABU2KZT0_9ACTN</name>
<dbReference type="PROSITE" id="PS51903">
    <property type="entry name" value="CLP_R"/>
    <property type="match status" value="1"/>
</dbReference>
<accession>A0ABU2KZT0</accession>
<comment type="caution">
    <text evidence="3">The sequence shown here is derived from an EMBL/GenBank/DDBJ whole genome shotgun (WGS) entry which is preliminary data.</text>
</comment>
<keyword evidence="1" id="KW-0677">Repeat</keyword>
<keyword evidence="4" id="KW-1185">Reference proteome</keyword>
<evidence type="ECO:0000313" key="3">
    <source>
        <dbReference type="EMBL" id="MDT0304773.1"/>
    </source>
</evidence>
<evidence type="ECO:0000313" key="4">
    <source>
        <dbReference type="Proteomes" id="UP001183226"/>
    </source>
</evidence>
<proteinExistence type="predicted"/>
<gene>
    <name evidence="3" type="ORF">RM446_21865</name>
</gene>
<dbReference type="SUPFAM" id="SSF81923">
    <property type="entry name" value="Double Clp-N motif"/>
    <property type="match status" value="2"/>
</dbReference>
<evidence type="ECO:0000259" key="2">
    <source>
        <dbReference type="PROSITE" id="PS51903"/>
    </source>
</evidence>
<dbReference type="GO" id="GO:0008233">
    <property type="term" value="F:peptidase activity"/>
    <property type="evidence" value="ECO:0007669"/>
    <property type="project" value="UniProtKB-KW"/>
</dbReference>
<dbReference type="RefSeq" id="WP_311547276.1">
    <property type="nucleotide sequence ID" value="NZ_JAVREK010000029.1"/>
</dbReference>
<dbReference type="InterPro" id="IPR036628">
    <property type="entry name" value="Clp_N_dom_sf"/>
</dbReference>
<dbReference type="InterPro" id="IPR004176">
    <property type="entry name" value="Clp_R_N"/>
</dbReference>
<protein>
    <submittedName>
        <fullName evidence="3">Clp protease N-terminal domain-containing protein</fullName>
    </submittedName>
</protein>
<dbReference type="GO" id="GO:0006508">
    <property type="term" value="P:proteolysis"/>
    <property type="evidence" value="ECO:0007669"/>
    <property type="project" value="UniProtKB-KW"/>
</dbReference>
<feature type="domain" description="Clp R" evidence="2">
    <location>
        <begin position="1"/>
        <end position="155"/>
    </location>
</feature>
<reference evidence="4" key="1">
    <citation type="submission" date="2023-07" db="EMBL/GenBank/DDBJ databases">
        <title>30 novel species of actinomycetes from the DSMZ collection.</title>
        <authorList>
            <person name="Nouioui I."/>
        </authorList>
    </citation>
    <scope>NUCLEOTIDE SEQUENCE [LARGE SCALE GENOMIC DNA]</scope>
    <source>
        <strain evidence="4">DSM 45055</strain>
    </source>
</reference>
<evidence type="ECO:0000256" key="1">
    <source>
        <dbReference type="PROSITE-ProRule" id="PRU01251"/>
    </source>
</evidence>
<dbReference type="Pfam" id="PF02861">
    <property type="entry name" value="Clp_N"/>
    <property type="match status" value="1"/>
</dbReference>
<sequence length="160" mass="16594">MRHSHEEVRATGHERIGTEHLLLAVLAEPTGAGHRALHQHGADAASLRDAVRLLAAPKPADTAAAPGEARRLGHGLLQRLHDSVGGGRTRLSPRAKKALEQSLRAALENNDKSINSGHVLLGILRVPDATAHRILAGAAIDPQALRTTATAFAGGGGSTA</sequence>
<keyword evidence="3" id="KW-0645">Protease</keyword>
<dbReference type="EMBL" id="JAVREK010000029">
    <property type="protein sequence ID" value="MDT0304773.1"/>
    <property type="molecule type" value="Genomic_DNA"/>
</dbReference>
<organism evidence="3 4">
    <name type="scientific">Streptomonospora wellingtoniae</name>
    <dbReference type="NCBI Taxonomy" id="3075544"/>
    <lineage>
        <taxon>Bacteria</taxon>
        <taxon>Bacillati</taxon>
        <taxon>Actinomycetota</taxon>
        <taxon>Actinomycetes</taxon>
        <taxon>Streptosporangiales</taxon>
        <taxon>Nocardiopsidaceae</taxon>
        <taxon>Streptomonospora</taxon>
    </lineage>
</organism>